<protein>
    <submittedName>
        <fullName evidence="2">SFRICE_036787</fullName>
    </submittedName>
</protein>
<dbReference type="GO" id="GO:0061617">
    <property type="term" value="C:MICOS complex"/>
    <property type="evidence" value="ECO:0007669"/>
    <property type="project" value="InterPro"/>
</dbReference>
<dbReference type="EMBL" id="ODYU01008488">
    <property type="protein sequence ID" value="SOQ52132.1"/>
    <property type="molecule type" value="Genomic_DNA"/>
</dbReference>
<dbReference type="InterPro" id="IPR033182">
    <property type="entry name" value="MIC26/MIC27_animal"/>
</dbReference>
<feature type="region of interest" description="Disordered" evidence="1">
    <location>
        <begin position="249"/>
        <end position="273"/>
    </location>
</feature>
<evidence type="ECO:0000256" key="1">
    <source>
        <dbReference type="SAM" id="MobiDB-lite"/>
    </source>
</evidence>
<dbReference type="AlphaFoldDB" id="A0A2H1WGW6"/>
<evidence type="ECO:0000313" key="2">
    <source>
        <dbReference type="EMBL" id="SOQ52132.1"/>
    </source>
</evidence>
<dbReference type="PANTHER" id="PTHR14564">
    <property type="entry name" value="MICOS COMPLEX SUBUNIT MIC26 / MIC27 FAMILY MEMBER"/>
    <property type="match status" value="1"/>
</dbReference>
<reference evidence="2" key="1">
    <citation type="submission" date="2016-07" db="EMBL/GenBank/DDBJ databases">
        <authorList>
            <person name="Bretaudeau A."/>
        </authorList>
    </citation>
    <scope>NUCLEOTIDE SEQUENCE</scope>
    <source>
        <strain evidence="2">Rice</strain>
        <tissue evidence="2">Whole body</tissue>
    </source>
</reference>
<organism evidence="2">
    <name type="scientific">Spodoptera frugiperda</name>
    <name type="common">Fall armyworm</name>
    <dbReference type="NCBI Taxonomy" id="7108"/>
    <lineage>
        <taxon>Eukaryota</taxon>
        <taxon>Metazoa</taxon>
        <taxon>Ecdysozoa</taxon>
        <taxon>Arthropoda</taxon>
        <taxon>Hexapoda</taxon>
        <taxon>Insecta</taxon>
        <taxon>Pterygota</taxon>
        <taxon>Neoptera</taxon>
        <taxon>Endopterygota</taxon>
        <taxon>Lepidoptera</taxon>
        <taxon>Glossata</taxon>
        <taxon>Ditrysia</taxon>
        <taxon>Noctuoidea</taxon>
        <taxon>Noctuidae</taxon>
        <taxon>Amphipyrinae</taxon>
        <taxon>Spodoptera</taxon>
    </lineage>
</organism>
<sequence length="273" mass="31111">MKNPRIENHSIEDSHHGEDDAIFSSETEMIGSISKLCHGNLYVIGRIWIQALKMALIGANLSLFPVVHAAKPDEPPQKPPKMKYKDLPIYESPHYEYKDYVEDKKKCPNYDVKLLHRYLYPKVKNYRKSWVDSIEDFKKDAGELKRDACAVICKKRAEFMKAMRAPENCTLRQAVVVAGAATGYYMAGRKGIPTKAFYSSLGALATGALCFPKETDEIFRLASYKIAKVALLIFNKTCRQNIFLRERVPCREDMPPPPPERPADKKNQCPPKK</sequence>
<gene>
    <name evidence="2" type="ORF">SFRICE_036787</name>
</gene>
<name>A0A2H1WGW6_SPOFR</name>
<dbReference type="GO" id="GO:0042407">
    <property type="term" value="P:cristae formation"/>
    <property type="evidence" value="ECO:0007669"/>
    <property type="project" value="InterPro"/>
</dbReference>
<accession>A0A2H1WGW6</accession>
<proteinExistence type="predicted"/>